<feature type="transmembrane region" description="Helical" evidence="10">
    <location>
        <begin position="20"/>
        <end position="47"/>
    </location>
</feature>
<keyword evidence="6 8" id="KW-0675">Receptor</keyword>
<gene>
    <name evidence="12" type="ORF">P5673_013693</name>
</gene>
<dbReference type="SUPFAM" id="SSF81321">
    <property type="entry name" value="Family A G protein-coupled receptor-like"/>
    <property type="match status" value="1"/>
</dbReference>
<reference evidence="12" key="1">
    <citation type="journal article" date="2023" name="G3 (Bethesda)">
        <title>Whole genome assembly and annotation of the endangered Caribbean coral Acropora cervicornis.</title>
        <authorList>
            <person name="Selwyn J.D."/>
            <person name="Vollmer S.V."/>
        </authorList>
    </citation>
    <scope>NUCLEOTIDE SEQUENCE</scope>
    <source>
        <strain evidence="12">K2</strain>
    </source>
</reference>
<dbReference type="InterPro" id="IPR017452">
    <property type="entry name" value="GPCR_Rhodpsn_7TM"/>
</dbReference>
<dbReference type="Pfam" id="PF00001">
    <property type="entry name" value="7tm_1"/>
    <property type="match status" value="1"/>
</dbReference>
<comment type="similarity">
    <text evidence="8">Belongs to the G-protein coupled receptor 1 family.</text>
</comment>
<feature type="domain" description="G-protein coupled receptors family 1 profile" evidence="11">
    <location>
        <begin position="38"/>
        <end position="287"/>
    </location>
</feature>
<feature type="transmembrane region" description="Helical" evidence="10">
    <location>
        <begin position="59"/>
        <end position="84"/>
    </location>
</feature>
<feature type="compositionally biased region" description="Polar residues" evidence="9">
    <location>
        <begin position="313"/>
        <end position="335"/>
    </location>
</feature>
<evidence type="ECO:0000256" key="6">
    <source>
        <dbReference type="ARBA" id="ARBA00023170"/>
    </source>
</evidence>
<comment type="subcellular location">
    <subcellularLocation>
        <location evidence="1">Membrane</location>
        <topology evidence="1">Multi-pass membrane protein</topology>
    </subcellularLocation>
</comment>
<sequence length="335" mass="37819">MAMNEQNILSYELLERPVALVVLESAVMIIIGVLAFTGNLLVCWAVYHNRNLRTVTNMYVVSLAISDGLMASLCIPFSVILLVTGKWPFGFEVCQFFGFFCFFFGMVSVLLITATSVNRYFCVVRPNVYKRFFKVKPTFVSIVVILALAASGAGLSLILGWASYFVHYGKVACFIEYRTAGEEKTYLGVSYVFFVFIPVTVSSCCYYKIVKTVKQHKHEAPSLNVKEINITKSLFAAIVGFGLCWGLVAVIDLLDLYTENKMAIPRQVFLMYVYLAFGSSAINPVIYGIMRKAFRTEFLRALTFRRRKARIQPHQSDSEIQQPKRTSNQAVCQEV</sequence>
<evidence type="ECO:0000256" key="9">
    <source>
        <dbReference type="SAM" id="MobiDB-lite"/>
    </source>
</evidence>
<dbReference type="InterPro" id="IPR050125">
    <property type="entry name" value="GPCR_opsins"/>
</dbReference>
<evidence type="ECO:0000256" key="2">
    <source>
        <dbReference type="ARBA" id="ARBA00022692"/>
    </source>
</evidence>
<protein>
    <submittedName>
        <fullName evidence="12">Visual pigment-like receptor peropsin</fullName>
    </submittedName>
</protein>
<evidence type="ECO:0000256" key="5">
    <source>
        <dbReference type="ARBA" id="ARBA00023136"/>
    </source>
</evidence>
<keyword evidence="5 10" id="KW-0472">Membrane</keyword>
<dbReference type="EMBL" id="JARQWQ010000026">
    <property type="protein sequence ID" value="KAK2563318.1"/>
    <property type="molecule type" value="Genomic_DNA"/>
</dbReference>
<evidence type="ECO:0000313" key="12">
    <source>
        <dbReference type="EMBL" id="KAK2563318.1"/>
    </source>
</evidence>
<feature type="transmembrane region" description="Helical" evidence="10">
    <location>
        <begin position="271"/>
        <end position="290"/>
    </location>
</feature>
<feature type="transmembrane region" description="Helical" evidence="10">
    <location>
        <begin position="138"/>
        <end position="166"/>
    </location>
</feature>
<keyword evidence="13" id="KW-1185">Reference proteome</keyword>
<dbReference type="PRINTS" id="PR00237">
    <property type="entry name" value="GPCRRHODOPSN"/>
</dbReference>
<evidence type="ECO:0000256" key="10">
    <source>
        <dbReference type="SAM" id="Phobius"/>
    </source>
</evidence>
<organism evidence="12 13">
    <name type="scientific">Acropora cervicornis</name>
    <name type="common">Staghorn coral</name>
    <dbReference type="NCBI Taxonomy" id="6130"/>
    <lineage>
        <taxon>Eukaryota</taxon>
        <taxon>Metazoa</taxon>
        <taxon>Cnidaria</taxon>
        <taxon>Anthozoa</taxon>
        <taxon>Hexacorallia</taxon>
        <taxon>Scleractinia</taxon>
        <taxon>Astrocoeniina</taxon>
        <taxon>Acroporidae</taxon>
        <taxon>Acropora</taxon>
    </lineage>
</organism>
<evidence type="ECO:0000256" key="4">
    <source>
        <dbReference type="ARBA" id="ARBA00023040"/>
    </source>
</evidence>
<dbReference type="Proteomes" id="UP001249851">
    <property type="component" value="Unassembled WGS sequence"/>
</dbReference>
<reference evidence="12" key="2">
    <citation type="journal article" date="2023" name="Science">
        <title>Genomic signatures of disease resistance in endangered staghorn corals.</title>
        <authorList>
            <person name="Vollmer S.V."/>
            <person name="Selwyn J.D."/>
            <person name="Despard B.A."/>
            <person name="Roesel C.L."/>
        </authorList>
    </citation>
    <scope>NUCLEOTIDE SEQUENCE</scope>
    <source>
        <strain evidence="12">K2</strain>
    </source>
</reference>
<feature type="transmembrane region" description="Helical" evidence="10">
    <location>
        <begin position="186"/>
        <end position="209"/>
    </location>
</feature>
<dbReference type="GO" id="GO:0004930">
    <property type="term" value="F:G protein-coupled receptor activity"/>
    <property type="evidence" value="ECO:0007669"/>
    <property type="project" value="UniProtKB-KW"/>
</dbReference>
<evidence type="ECO:0000256" key="8">
    <source>
        <dbReference type="RuleBase" id="RU000688"/>
    </source>
</evidence>
<evidence type="ECO:0000313" key="13">
    <source>
        <dbReference type="Proteomes" id="UP001249851"/>
    </source>
</evidence>
<dbReference type="GO" id="GO:0016020">
    <property type="term" value="C:membrane"/>
    <property type="evidence" value="ECO:0007669"/>
    <property type="project" value="UniProtKB-SubCell"/>
</dbReference>
<keyword evidence="2 8" id="KW-0812">Transmembrane</keyword>
<evidence type="ECO:0000259" key="11">
    <source>
        <dbReference type="PROSITE" id="PS50262"/>
    </source>
</evidence>
<keyword evidence="7 8" id="KW-0807">Transducer</keyword>
<keyword evidence="3 10" id="KW-1133">Transmembrane helix</keyword>
<dbReference type="InterPro" id="IPR000276">
    <property type="entry name" value="GPCR_Rhodpsn"/>
</dbReference>
<dbReference type="CDD" id="cd00637">
    <property type="entry name" value="7tm_classA_rhodopsin-like"/>
    <property type="match status" value="1"/>
</dbReference>
<evidence type="ECO:0000256" key="1">
    <source>
        <dbReference type="ARBA" id="ARBA00004141"/>
    </source>
</evidence>
<comment type="caution">
    <text evidence="12">The sequence shown here is derived from an EMBL/GenBank/DDBJ whole genome shotgun (WGS) entry which is preliminary data.</text>
</comment>
<feature type="transmembrane region" description="Helical" evidence="10">
    <location>
        <begin position="230"/>
        <end position="251"/>
    </location>
</feature>
<evidence type="ECO:0000256" key="7">
    <source>
        <dbReference type="ARBA" id="ARBA00023224"/>
    </source>
</evidence>
<name>A0AAD9QL69_ACRCE</name>
<feature type="region of interest" description="Disordered" evidence="9">
    <location>
        <begin position="310"/>
        <end position="335"/>
    </location>
</feature>
<keyword evidence="4 8" id="KW-0297">G-protein coupled receptor</keyword>
<dbReference type="AlphaFoldDB" id="A0AAD9QL69"/>
<feature type="transmembrane region" description="Helical" evidence="10">
    <location>
        <begin position="96"/>
        <end position="117"/>
    </location>
</feature>
<evidence type="ECO:0000256" key="3">
    <source>
        <dbReference type="ARBA" id="ARBA00022989"/>
    </source>
</evidence>
<dbReference type="Gene3D" id="1.20.1070.10">
    <property type="entry name" value="Rhodopsin 7-helix transmembrane proteins"/>
    <property type="match status" value="1"/>
</dbReference>
<dbReference type="PANTHER" id="PTHR24240">
    <property type="entry name" value="OPSIN"/>
    <property type="match status" value="1"/>
</dbReference>
<accession>A0AAD9QL69</accession>
<dbReference type="PROSITE" id="PS00237">
    <property type="entry name" value="G_PROTEIN_RECEP_F1_1"/>
    <property type="match status" value="1"/>
</dbReference>
<dbReference type="PROSITE" id="PS50262">
    <property type="entry name" value="G_PROTEIN_RECEP_F1_2"/>
    <property type="match status" value="1"/>
</dbReference>
<proteinExistence type="inferred from homology"/>